<dbReference type="InterPro" id="IPR045304">
    <property type="entry name" value="LbH_SAT"/>
</dbReference>
<dbReference type="FunFam" id="2.160.10.10:FF:000007">
    <property type="entry name" value="Serine acetyltransferase"/>
    <property type="match status" value="1"/>
</dbReference>
<dbReference type="eggNOG" id="COG1045">
    <property type="taxonomic scope" value="Bacteria"/>
</dbReference>
<dbReference type="Gene3D" id="1.10.3130.10">
    <property type="entry name" value="serine acetyltransferase, domain 1"/>
    <property type="match status" value="1"/>
</dbReference>
<dbReference type="PANTHER" id="PTHR42811">
    <property type="entry name" value="SERINE ACETYLTRANSFERASE"/>
    <property type="match status" value="1"/>
</dbReference>
<evidence type="ECO:0000256" key="10">
    <source>
        <dbReference type="ARBA" id="ARBA00049486"/>
    </source>
</evidence>
<keyword evidence="9" id="KW-0012">Acyltransferase</keyword>
<evidence type="ECO:0000256" key="2">
    <source>
        <dbReference type="ARBA" id="ARBA00007274"/>
    </source>
</evidence>
<organism evidence="11 12">
    <name type="scientific">Mobilicoccus pelagius NBRC 104925</name>
    <dbReference type="NCBI Taxonomy" id="1089455"/>
    <lineage>
        <taxon>Bacteria</taxon>
        <taxon>Bacillati</taxon>
        <taxon>Actinomycetota</taxon>
        <taxon>Actinomycetes</taxon>
        <taxon>Micrococcales</taxon>
        <taxon>Dermatophilaceae</taxon>
        <taxon>Mobilicoccus</taxon>
    </lineage>
</organism>
<reference evidence="11 12" key="1">
    <citation type="submission" date="2012-02" db="EMBL/GenBank/DDBJ databases">
        <title>Whole genome shotgun sequence of Mobilicoccus pelagius NBRC 104925.</title>
        <authorList>
            <person name="Yoshida Y."/>
            <person name="Hosoyama A."/>
            <person name="Tsuchikane K."/>
            <person name="Katsumata H."/>
            <person name="Yamazaki S."/>
            <person name="Fujita N."/>
        </authorList>
    </citation>
    <scope>NUCLEOTIDE SEQUENCE [LARGE SCALE GENOMIC DNA]</scope>
    <source>
        <strain evidence="11 12">NBRC 104925</strain>
    </source>
</reference>
<keyword evidence="7" id="KW-0677">Repeat</keyword>
<comment type="caution">
    <text evidence="11">The sequence shown here is derived from an EMBL/GenBank/DDBJ whole genome shotgun (WGS) entry which is preliminary data.</text>
</comment>
<proteinExistence type="inferred from homology"/>
<dbReference type="InterPro" id="IPR018357">
    <property type="entry name" value="Hexapep_transf_CS"/>
</dbReference>
<sequence>MTNSTTALAHASSVVDAARNALPRLRLVGSGRDDAPIDVLADAPANVVGDDTSRPASPEECACVGITTTHADCPVEGHGRRPWWRRVVDTVVEDLDAAVERDPAATSRTQMAVVSPGLHAIWAHRIAHSMWRHEELRVPARVLSNVARTVTGTEIHPGATIGRRFFIDHGMAVVIGETAEIGDDVMLYQGVTLGGRTLDKGKRHPTLGSGITVGAGAKILGAVTLGDGAQIGANSVVVKDVPPNHVATGIPAHTRVLRGHEDPVDAMFADPALWI</sequence>
<dbReference type="NCBIfam" id="NF041874">
    <property type="entry name" value="EPS_EpsC"/>
    <property type="match status" value="1"/>
</dbReference>
<dbReference type="AlphaFoldDB" id="H5UW53"/>
<dbReference type="GO" id="GO:0009001">
    <property type="term" value="F:serine O-acetyltransferase activity"/>
    <property type="evidence" value="ECO:0007669"/>
    <property type="project" value="UniProtKB-EC"/>
</dbReference>
<accession>H5UW53</accession>
<dbReference type="InterPro" id="IPR042122">
    <property type="entry name" value="Ser_AcTrfase_N_sf"/>
</dbReference>
<dbReference type="CDD" id="cd03354">
    <property type="entry name" value="LbH_SAT"/>
    <property type="match status" value="1"/>
</dbReference>
<evidence type="ECO:0000256" key="6">
    <source>
        <dbReference type="ARBA" id="ARBA00022679"/>
    </source>
</evidence>
<evidence type="ECO:0000256" key="4">
    <source>
        <dbReference type="ARBA" id="ARBA00018522"/>
    </source>
</evidence>
<keyword evidence="12" id="KW-1185">Reference proteome</keyword>
<evidence type="ECO:0000256" key="8">
    <source>
        <dbReference type="ARBA" id="ARBA00023192"/>
    </source>
</evidence>
<dbReference type="InterPro" id="IPR005881">
    <property type="entry name" value="Ser_O-AcTrfase"/>
</dbReference>
<dbReference type="STRING" id="1089455.MOPEL_135_01990"/>
<evidence type="ECO:0000256" key="1">
    <source>
        <dbReference type="ARBA" id="ARBA00004876"/>
    </source>
</evidence>
<dbReference type="GO" id="GO:0005737">
    <property type="term" value="C:cytoplasm"/>
    <property type="evidence" value="ECO:0007669"/>
    <property type="project" value="InterPro"/>
</dbReference>
<evidence type="ECO:0000256" key="3">
    <source>
        <dbReference type="ARBA" id="ARBA00013266"/>
    </source>
</evidence>
<dbReference type="NCBIfam" id="TIGR01172">
    <property type="entry name" value="cysE"/>
    <property type="match status" value="1"/>
</dbReference>
<dbReference type="EC" id="2.3.1.30" evidence="3"/>
<evidence type="ECO:0000256" key="5">
    <source>
        <dbReference type="ARBA" id="ARBA00022605"/>
    </source>
</evidence>
<comment type="catalytic activity">
    <reaction evidence="10">
        <text>L-serine + acetyl-CoA = O-acetyl-L-serine + CoA</text>
        <dbReference type="Rhea" id="RHEA:24560"/>
        <dbReference type="ChEBI" id="CHEBI:33384"/>
        <dbReference type="ChEBI" id="CHEBI:57287"/>
        <dbReference type="ChEBI" id="CHEBI:57288"/>
        <dbReference type="ChEBI" id="CHEBI:58340"/>
        <dbReference type="EC" id="2.3.1.30"/>
    </reaction>
</comment>
<keyword evidence="5" id="KW-0028">Amino-acid biosynthesis</keyword>
<dbReference type="Gene3D" id="2.160.10.10">
    <property type="entry name" value="Hexapeptide repeat proteins"/>
    <property type="match status" value="1"/>
</dbReference>
<evidence type="ECO:0000313" key="11">
    <source>
        <dbReference type="EMBL" id="GAB49961.1"/>
    </source>
</evidence>
<evidence type="ECO:0000313" key="12">
    <source>
        <dbReference type="Proteomes" id="UP000004367"/>
    </source>
</evidence>
<evidence type="ECO:0000256" key="9">
    <source>
        <dbReference type="ARBA" id="ARBA00023315"/>
    </source>
</evidence>
<comment type="pathway">
    <text evidence="1">Amino-acid biosynthesis; L-cysteine biosynthesis; L-cysteine from L-serine: step 1/2.</text>
</comment>
<keyword evidence="6 11" id="KW-0808">Transferase</keyword>
<keyword evidence="8" id="KW-0198">Cysteine biosynthesis</keyword>
<dbReference type="InterPro" id="IPR011004">
    <property type="entry name" value="Trimer_LpxA-like_sf"/>
</dbReference>
<evidence type="ECO:0000256" key="7">
    <source>
        <dbReference type="ARBA" id="ARBA00022737"/>
    </source>
</evidence>
<dbReference type="OrthoDB" id="9801456at2"/>
<comment type="similarity">
    <text evidence="2">Belongs to the transferase hexapeptide repeat family.</text>
</comment>
<dbReference type="EMBL" id="BAFE01000094">
    <property type="protein sequence ID" value="GAB49961.1"/>
    <property type="molecule type" value="Genomic_DNA"/>
</dbReference>
<dbReference type="PROSITE" id="PS00101">
    <property type="entry name" value="HEXAPEP_TRANSFERASES"/>
    <property type="match status" value="1"/>
</dbReference>
<dbReference type="InterPro" id="IPR053376">
    <property type="entry name" value="Serine_acetyltransferase"/>
</dbReference>
<dbReference type="GO" id="GO:0006535">
    <property type="term" value="P:cysteine biosynthetic process from serine"/>
    <property type="evidence" value="ECO:0007669"/>
    <property type="project" value="InterPro"/>
</dbReference>
<dbReference type="RefSeq" id="WP_009760618.1">
    <property type="nucleotide sequence ID" value="NZ_BAFE01000094.1"/>
</dbReference>
<gene>
    <name evidence="11" type="primary">cysE</name>
    <name evidence="11" type="ORF">MOPEL_135_01990</name>
</gene>
<protein>
    <recommendedName>
        <fullName evidence="4">Serine acetyltransferase</fullName>
        <ecNumber evidence="3">2.3.1.30</ecNumber>
    </recommendedName>
</protein>
<dbReference type="Proteomes" id="UP000004367">
    <property type="component" value="Unassembled WGS sequence"/>
</dbReference>
<dbReference type="SUPFAM" id="SSF51161">
    <property type="entry name" value="Trimeric LpxA-like enzymes"/>
    <property type="match status" value="1"/>
</dbReference>
<name>H5UW53_9MICO</name>